<dbReference type="InterPro" id="IPR036388">
    <property type="entry name" value="WH-like_DNA-bd_sf"/>
</dbReference>
<dbReference type="OrthoDB" id="60629at2"/>
<dbReference type="RefSeq" id="WP_127829327.1">
    <property type="nucleotide sequence ID" value="NZ_RZYA01000008.1"/>
</dbReference>
<dbReference type="InterPro" id="IPR014757">
    <property type="entry name" value="Tscrpt_reg_IclR_C"/>
</dbReference>
<proteinExistence type="predicted"/>
<dbReference type="GO" id="GO:0003700">
    <property type="term" value="F:DNA-binding transcription factor activity"/>
    <property type="evidence" value="ECO:0007669"/>
    <property type="project" value="TreeGrafter"/>
</dbReference>
<organism evidence="6 7">
    <name type="scientific">Streptomyces antnestii</name>
    <dbReference type="NCBI Taxonomy" id="2494256"/>
    <lineage>
        <taxon>Bacteria</taxon>
        <taxon>Bacillati</taxon>
        <taxon>Actinomycetota</taxon>
        <taxon>Actinomycetes</taxon>
        <taxon>Kitasatosporales</taxon>
        <taxon>Streptomycetaceae</taxon>
        <taxon>Streptomyces</taxon>
    </lineage>
</organism>
<keyword evidence="3" id="KW-0804">Transcription</keyword>
<keyword evidence="1" id="KW-0805">Transcription regulation</keyword>
<feature type="domain" description="HTH iclR-type" evidence="4">
    <location>
        <begin position="5"/>
        <end position="69"/>
    </location>
</feature>
<name>A0A3S2VGY1_9ACTN</name>
<dbReference type="InterPro" id="IPR029016">
    <property type="entry name" value="GAF-like_dom_sf"/>
</dbReference>
<dbReference type="GO" id="GO:0045892">
    <property type="term" value="P:negative regulation of DNA-templated transcription"/>
    <property type="evidence" value="ECO:0007669"/>
    <property type="project" value="TreeGrafter"/>
</dbReference>
<dbReference type="InterPro" id="IPR036390">
    <property type="entry name" value="WH_DNA-bd_sf"/>
</dbReference>
<dbReference type="Proteomes" id="UP000283128">
    <property type="component" value="Unassembled WGS sequence"/>
</dbReference>
<evidence type="ECO:0000259" key="4">
    <source>
        <dbReference type="PROSITE" id="PS51077"/>
    </source>
</evidence>
<dbReference type="Pfam" id="PF09339">
    <property type="entry name" value="HTH_IclR"/>
    <property type="match status" value="1"/>
</dbReference>
<dbReference type="GO" id="GO:0003677">
    <property type="term" value="F:DNA binding"/>
    <property type="evidence" value="ECO:0007669"/>
    <property type="project" value="UniProtKB-KW"/>
</dbReference>
<evidence type="ECO:0000313" key="6">
    <source>
        <dbReference type="EMBL" id="RVU23043.1"/>
    </source>
</evidence>
<sequence length="255" mass="27166">MPRLTPALVRGLDILELFLDARAIDGYSAPEVATVTGLPRATVHELLATLVAKSYLRKEKVSGRFHLGLRVFQLGNAYGERIDLVTSGRLIAEEIAAECNETVNVGMLDGPDVVYMAKVESRQAVRMVSAVGRRLPASCTAVGKALIAFLSEAELEALYPSAAGLPSLTPRSIVDRAELLAQLAEIRRSGLAFEAGESTPDVSCAAAPVRDHRGAVVASVSVSVPDIRWGQRAPGEWADVARRGAQRLSSVLGAR</sequence>
<accession>A0A3S2VGY1</accession>
<evidence type="ECO:0000259" key="5">
    <source>
        <dbReference type="PROSITE" id="PS51078"/>
    </source>
</evidence>
<dbReference type="InterPro" id="IPR005471">
    <property type="entry name" value="Tscrpt_reg_IclR_N"/>
</dbReference>
<comment type="caution">
    <text evidence="6">The sequence shown here is derived from an EMBL/GenBank/DDBJ whole genome shotgun (WGS) entry which is preliminary data.</text>
</comment>
<dbReference type="PROSITE" id="PS51078">
    <property type="entry name" value="ICLR_ED"/>
    <property type="match status" value="1"/>
</dbReference>
<dbReference type="Gene3D" id="3.30.450.40">
    <property type="match status" value="1"/>
</dbReference>
<dbReference type="SMART" id="SM00346">
    <property type="entry name" value="HTH_ICLR"/>
    <property type="match status" value="1"/>
</dbReference>
<keyword evidence="2" id="KW-0238">DNA-binding</keyword>
<keyword evidence="7" id="KW-1185">Reference proteome</keyword>
<dbReference type="SUPFAM" id="SSF55781">
    <property type="entry name" value="GAF domain-like"/>
    <property type="match status" value="1"/>
</dbReference>
<evidence type="ECO:0000256" key="3">
    <source>
        <dbReference type="ARBA" id="ARBA00023163"/>
    </source>
</evidence>
<dbReference type="PROSITE" id="PS51077">
    <property type="entry name" value="HTH_ICLR"/>
    <property type="match status" value="1"/>
</dbReference>
<dbReference type="InterPro" id="IPR050707">
    <property type="entry name" value="HTH_MetabolicPath_Reg"/>
</dbReference>
<gene>
    <name evidence="6" type="ORF">EOT10_18410</name>
</gene>
<evidence type="ECO:0000313" key="7">
    <source>
        <dbReference type="Proteomes" id="UP000283128"/>
    </source>
</evidence>
<reference evidence="6 7" key="1">
    <citation type="submission" date="2019-01" db="EMBL/GenBank/DDBJ databases">
        <title>Genome sequences of Streptomyces and Rhizobium isolates collected from root and soil.</title>
        <authorList>
            <person name="Chhettri S."/>
            <person name="Sevigny J.L."/>
            <person name="Sen A."/>
            <person name="Ennis N."/>
            <person name="Tisa L."/>
        </authorList>
    </citation>
    <scope>NUCLEOTIDE SEQUENCE [LARGE SCALE GENOMIC DNA]</scope>
    <source>
        <strain evidence="6 7">San01</strain>
    </source>
</reference>
<evidence type="ECO:0000256" key="1">
    <source>
        <dbReference type="ARBA" id="ARBA00023015"/>
    </source>
</evidence>
<dbReference type="SUPFAM" id="SSF46785">
    <property type="entry name" value="Winged helix' DNA-binding domain"/>
    <property type="match status" value="1"/>
</dbReference>
<dbReference type="PANTHER" id="PTHR30136">
    <property type="entry name" value="HELIX-TURN-HELIX TRANSCRIPTIONAL REGULATOR, ICLR FAMILY"/>
    <property type="match status" value="1"/>
</dbReference>
<dbReference type="Pfam" id="PF01614">
    <property type="entry name" value="IclR_C"/>
    <property type="match status" value="1"/>
</dbReference>
<dbReference type="EMBL" id="RZYA01000008">
    <property type="protein sequence ID" value="RVU23043.1"/>
    <property type="molecule type" value="Genomic_DNA"/>
</dbReference>
<feature type="domain" description="IclR-ED" evidence="5">
    <location>
        <begin position="70"/>
        <end position="254"/>
    </location>
</feature>
<dbReference type="Gene3D" id="1.10.10.10">
    <property type="entry name" value="Winged helix-like DNA-binding domain superfamily/Winged helix DNA-binding domain"/>
    <property type="match status" value="1"/>
</dbReference>
<dbReference type="AlphaFoldDB" id="A0A3S2VGY1"/>
<dbReference type="PANTHER" id="PTHR30136:SF2">
    <property type="entry name" value="TRANSCRIPTIONAL REGULATOR ICLR"/>
    <property type="match status" value="1"/>
</dbReference>
<evidence type="ECO:0000256" key="2">
    <source>
        <dbReference type="ARBA" id="ARBA00023125"/>
    </source>
</evidence>
<protein>
    <submittedName>
        <fullName evidence="6">IclR family transcriptional regulator</fullName>
    </submittedName>
</protein>